<name>A0A3E4YLE5_9FIRM</name>
<sequence length="101" mass="11702">MDLIDREYLLDNIVEWRAMLTDDNEKKLLTEVIHCIKAKDAIVDMQKLIDGVNSQKIDLDSTESNIKAASVYNTAIDDSLYEIKNAVYPHYKAFFIWDKTC</sequence>
<accession>A0A3E4YLE5</accession>
<dbReference type="EMBL" id="QSTP01000001">
    <property type="protein sequence ID" value="RGM75586.1"/>
    <property type="molecule type" value="Genomic_DNA"/>
</dbReference>
<comment type="caution">
    <text evidence="1">The sequence shown here is derived from an EMBL/GenBank/DDBJ whole genome shotgun (WGS) entry which is preliminary data.</text>
</comment>
<evidence type="ECO:0000313" key="1">
    <source>
        <dbReference type="EMBL" id="RGM75586.1"/>
    </source>
</evidence>
<evidence type="ECO:0000313" key="2">
    <source>
        <dbReference type="Proteomes" id="UP000260758"/>
    </source>
</evidence>
<dbReference type="Proteomes" id="UP000260758">
    <property type="component" value="Unassembled WGS sequence"/>
</dbReference>
<gene>
    <name evidence="1" type="ORF">DXB99_03395</name>
</gene>
<organism evidence="1 2">
    <name type="scientific">Agathobacter rectalis</name>
    <dbReference type="NCBI Taxonomy" id="39491"/>
    <lineage>
        <taxon>Bacteria</taxon>
        <taxon>Bacillati</taxon>
        <taxon>Bacillota</taxon>
        <taxon>Clostridia</taxon>
        <taxon>Lachnospirales</taxon>
        <taxon>Lachnospiraceae</taxon>
        <taxon>Agathobacter</taxon>
    </lineage>
</organism>
<reference evidence="1 2" key="1">
    <citation type="submission" date="2018-08" db="EMBL/GenBank/DDBJ databases">
        <title>A genome reference for cultivated species of the human gut microbiota.</title>
        <authorList>
            <person name="Zou Y."/>
            <person name="Xue W."/>
            <person name="Luo G."/>
        </authorList>
    </citation>
    <scope>NUCLEOTIDE SEQUENCE [LARGE SCALE GENOMIC DNA]</scope>
    <source>
        <strain evidence="1 2">OM07-13</strain>
    </source>
</reference>
<protein>
    <submittedName>
        <fullName evidence="1">Uncharacterized protein</fullName>
    </submittedName>
</protein>
<proteinExistence type="predicted"/>
<dbReference type="RefSeq" id="WP_117718342.1">
    <property type="nucleotide sequence ID" value="NZ_QSTP01000001.1"/>
</dbReference>
<dbReference type="AlphaFoldDB" id="A0A3E4YLE5"/>